<evidence type="ECO:0000313" key="3">
    <source>
        <dbReference type="EMBL" id="AZA93934.1"/>
    </source>
</evidence>
<name>A0AAD1DUF2_CHRNA</name>
<protein>
    <submittedName>
        <fullName evidence="3">Uncharacterized protein</fullName>
    </submittedName>
</protein>
<evidence type="ECO:0000313" key="4">
    <source>
        <dbReference type="Proteomes" id="UP000278288"/>
    </source>
</evidence>
<keyword evidence="2" id="KW-1133">Transmembrane helix</keyword>
<gene>
    <name evidence="3" type="ORF">EG343_15385</name>
</gene>
<dbReference type="Proteomes" id="UP000278288">
    <property type="component" value="Chromosome"/>
</dbReference>
<reference evidence="3 4" key="1">
    <citation type="submission" date="2018-11" db="EMBL/GenBank/DDBJ databases">
        <title>Proposal to divide the Flavobacteriaceae and reorganize its genera based on Amino Acid Identity values calculated from whole genome sequences.</title>
        <authorList>
            <person name="Nicholson A.C."/>
            <person name="Gulvik C.A."/>
            <person name="Whitney A.M."/>
            <person name="Humrighouse B.W."/>
            <person name="Bell M."/>
            <person name="Holmes B."/>
            <person name="Steigerwalt A.G."/>
            <person name="Villarma A."/>
            <person name="Sheth M."/>
            <person name="Batra D."/>
            <person name="Pryor J."/>
            <person name="Bernardet J.-F."/>
            <person name="Hugo C."/>
            <person name="Kampfer P."/>
            <person name="Newman J."/>
            <person name="McQuiston J.R."/>
        </authorList>
    </citation>
    <scope>NUCLEOTIDE SEQUENCE [LARGE SCALE GENOMIC DNA]</scope>
    <source>
        <strain evidence="3 4">G0041</strain>
    </source>
</reference>
<keyword evidence="2" id="KW-0472">Membrane</keyword>
<feature type="region of interest" description="Disordered" evidence="1">
    <location>
        <begin position="54"/>
        <end position="76"/>
    </location>
</feature>
<proteinExistence type="predicted"/>
<feature type="transmembrane region" description="Helical" evidence="2">
    <location>
        <begin position="15"/>
        <end position="31"/>
    </location>
</feature>
<keyword evidence="2" id="KW-0812">Transmembrane</keyword>
<dbReference type="KEGG" id="cnk:EG343_15385"/>
<accession>A0AAD1DUF2</accession>
<keyword evidence="4" id="KW-1185">Reference proteome</keyword>
<sequence length="133" mass="15357">MILCHKFCIFADMKLFHILAIVFCLGIFLVPKDSFYSQSMKETCCKAESEKKSDCCKNHSSKKNGKHDSTKSSCNDDCCSSCAICYTFIETPFSKNLRLELSYYKTNKNPQFQYSDPYLSDRLKEIWQPPKIG</sequence>
<organism evidence="3 4">
    <name type="scientific">Chryseobacterium nakagawai</name>
    <dbReference type="NCBI Taxonomy" id="1241982"/>
    <lineage>
        <taxon>Bacteria</taxon>
        <taxon>Pseudomonadati</taxon>
        <taxon>Bacteroidota</taxon>
        <taxon>Flavobacteriia</taxon>
        <taxon>Flavobacteriales</taxon>
        <taxon>Weeksellaceae</taxon>
        <taxon>Chryseobacterium group</taxon>
        <taxon>Chryseobacterium</taxon>
    </lineage>
</organism>
<dbReference type="AlphaFoldDB" id="A0AAD1DUF2"/>
<evidence type="ECO:0000256" key="1">
    <source>
        <dbReference type="SAM" id="MobiDB-lite"/>
    </source>
</evidence>
<evidence type="ECO:0000256" key="2">
    <source>
        <dbReference type="SAM" id="Phobius"/>
    </source>
</evidence>
<dbReference type="EMBL" id="CP033923">
    <property type="protein sequence ID" value="AZA93934.1"/>
    <property type="molecule type" value="Genomic_DNA"/>
</dbReference>